<dbReference type="Pfam" id="PF04264">
    <property type="entry name" value="YceI"/>
    <property type="match status" value="1"/>
</dbReference>
<organism evidence="3 4">
    <name type="scientific">Winogradskyella eximia</name>
    <dbReference type="NCBI Taxonomy" id="262006"/>
    <lineage>
        <taxon>Bacteria</taxon>
        <taxon>Pseudomonadati</taxon>
        <taxon>Bacteroidota</taxon>
        <taxon>Flavobacteriia</taxon>
        <taxon>Flavobacteriales</taxon>
        <taxon>Flavobacteriaceae</taxon>
        <taxon>Winogradskyella</taxon>
    </lineage>
</organism>
<dbReference type="InterPro" id="IPR036761">
    <property type="entry name" value="TTHA0802/YceI-like_sf"/>
</dbReference>
<feature type="domain" description="Lipid/polyisoprenoid-binding YceI-like" evidence="2">
    <location>
        <begin position="28"/>
        <end position="188"/>
    </location>
</feature>
<evidence type="ECO:0000256" key="1">
    <source>
        <dbReference type="SAM" id="SignalP"/>
    </source>
</evidence>
<feature type="chain" id="PRO_5017557508" evidence="1">
    <location>
        <begin position="26"/>
        <end position="189"/>
    </location>
</feature>
<dbReference type="OrthoDB" id="951410at2"/>
<evidence type="ECO:0000313" key="4">
    <source>
        <dbReference type="Proteomes" id="UP000256980"/>
    </source>
</evidence>
<protein>
    <submittedName>
        <fullName evidence="3">Polyisoprenoid-binding protein YceI</fullName>
    </submittedName>
</protein>
<gene>
    <name evidence="3" type="ORF">DFQ10_1043</name>
</gene>
<dbReference type="RefSeq" id="WP_115817235.1">
    <property type="nucleotide sequence ID" value="NZ_QRDV01000004.1"/>
</dbReference>
<evidence type="ECO:0000313" key="3">
    <source>
        <dbReference type="EMBL" id="RED43814.1"/>
    </source>
</evidence>
<keyword evidence="4" id="KW-1185">Reference proteome</keyword>
<dbReference type="Proteomes" id="UP000256980">
    <property type="component" value="Unassembled WGS sequence"/>
</dbReference>
<comment type="caution">
    <text evidence="3">The sequence shown here is derived from an EMBL/GenBank/DDBJ whole genome shotgun (WGS) entry which is preliminary data.</text>
</comment>
<reference evidence="3 4" key="1">
    <citation type="submission" date="2018-07" db="EMBL/GenBank/DDBJ databases">
        <title>Genomic Encyclopedia of Type Strains, Phase III (KMG-III): the genomes of soil and plant-associated and newly described type strains.</title>
        <authorList>
            <person name="Whitman W."/>
        </authorList>
    </citation>
    <scope>NUCLEOTIDE SEQUENCE [LARGE SCALE GENOMIC DNA]</scope>
    <source>
        <strain evidence="3 4">CECT 7946</strain>
    </source>
</reference>
<dbReference type="SMART" id="SM00867">
    <property type="entry name" value="YceI"/>
    <property type="match status" value="1"/>
</dbReference>
<dbReference type="AlphaFoldDB" id="A0A3D9H2V1"/>
<keyword evidence="1" id="KW-0732">Signal</keyword>
<dbReference type="Gene3D" id="2.40.128.110">
    <property type="entry name" value="Lipid/polyisoprenoid-binding, YceI-like"/>
    <property type="match status" value="1"/>
</dbReference>
<dbReference type="InterPro" id="IPR007372">
    <property type="entry name" value="Lipid/polyisoprenoid-bd_YceI"/>
</dbReference>
<dbReference type="PANTHER" id="PTHR34406:SF1">
    <property type="entry name" value="PROTEIN YCEI"/>
    <property type="match status" value="1"/>
</dbReference>
<dbReference type="PANTHER" id="PTHR34406">
    <property type="entry name" value="PROTEIN YCEI"/>
    <property type="match status" value="1"/>
</dbReference>
<feature type="signal peptide" evidence="1">
    <location>
        <begin position="1"/>
        <end position="25"/>
    </location>
</feature>
<name>A0A3D9H2V1_9FLAO</name>
<dbReference type="EMBL" id="QRDV01000004">
    <property type="protein sequence ID" value="RED43814.1"/>
    <property type="molecule type" value="Genomic_DNA"/>
</dbReference>
<evidence type="ECO:0000259" key="2">
    <source>
        <dbReference type="SMART" id="SM00867"/>
    </source>
</evidence>
<dbReference type="SUPFAM" id="SSF101874">
    <property type="entry name" value="YceI-like"/>
    <property type="match status" value="1"/>
</dbReference>
<proteinExistence type="predicted"/>
<sequence length="189" mass="21040">MKKKNSKIGMLLILAVSLMSFTALTKKEVSIEKSKVIWKGYKVTGQHEGTISLKSGTLTFDDKTLTGGSFVMDMTSINTTDLEGEYKGKLDGHLKSADFFGVEKYPTATLEFINVSGKDGSYKIKANLTIKETTKAVEFSMTIKDNIATANLEVDRTEYNIKYGSSSFFDDLKDKAIYDNFDLNVTLEF</sequence>
<accession>A0A3D9H2V1</accession>